<feature type="repeat" description="PPR" evidence="3">
    <location>
        <begin position="104"/>
        <end position="138"/>
    </location>
</feature>
<comment type="similarity">
    <text evidence="1">Belongs to the PPR family. P subfamily.</text>
</comment>
<evidence type="ECO:0000256" key="1">
    <source>
        <dbReference type="ARBA" id="ARBA00007626"/>
    </source>
</evidence>
<name>A0AAP0HT73_9MAGN</name>
<dbReference type="PANTHER" id="PTHR47447">
    <property type="entry name" value="OS03G0856100 PROTEIN"/>
    <property type="match status" value="1"/>
</dbReference>
<feature type="repeat" description="PPR" evidence="3">
    <location>
        <begin position="280"/>
        <end position="314"/>
    </location>
</feature>
<dbReference type="InterPro" id="IPR002885">
    <property type="entry name" value="PPR_rpt"/>
</dbReference>
<evidence type="ECO:0000313" key="4">
    <source>
        <dbReference type="EMBL" id="KAK9100468.1"/>
    </source>
</evidence>
<feature type="repeat" description="PPR" evidence="3">
    <location>
        <begin position="382"/>
        <end position="416"/>
    </location>
</feature>
<keyword evidence="5" id="KW-1185">Reference proteome</keyword>
<dbReference type="PROSITE" id="PS51375">
    <property type="entry name" value="PPR"/>
    <property type="match status" value="6"/>
</dbReference>
<dbReference type="PANTHER" id="PTHR47447:SF23">
    <property type="entry name" value="PENTACOTRIPEPTIDE-REPEAT REGION OF PRORP DOMAIN-CONTAINING PROTEIN"/>
    <property type="match status" value="1"/>
</dbReference>
<dbReference type="Pfam" id="PF01535">
    <property type="entry name" value="PPR"/>
    <property type="match status" value="2"/>
</dbReference>
<feature type="repeat" description="PPR" evidence="3">
    <location>
        <begin position="245"/>
        <end position="279"/>
    </location>
</feature>
<accession>A0AAP0HT73</accession>
<reference evidence="4 5" key="1">
    <citation type="submission" date="2024-01" db="EMBL/GenBank/DDBJ databases">
        <title>Genome assemblies of Stephania.</title>
        <authorList>
            <person name="Yang L."/>
        </authorList>
    </citation>
    <scope>NUCLEOTIDE SEQUENCE [LARGE SCALE GENOMIC DNA]</scope>
    <source>
        <strain evidence="4">JXDWG</strain>
        <tissue evidence="4">Leaf</tissue>
    </source>
</reference>
<evidence type="ECO:0000313" key="5">
    <source>
        <dbReference type="Proteomes" id="UP001419268"/>
    </source>
</evidence>
<sequence>MRFLTLIAIRSRNYSSRSSISAISHIKFAEFHGTCRYSSGVFKHKSVPGSRASETAINKPSETFDSIDFNQKTVEETISSYGNDWKRAFEFFDWIESDCRFRHNTSTYNRMIDVLGKFFEFDLAWGLINRMRRSGVVCSPDHTTFRIMFKRYLAAHMVQEAIDVYNTQMENFDLKDETSFLNLIDALCDHRHVIEAEELCKGKGSFFANSTKLHNMLLHGWMKMGWWSKCREFWNEMDENNVCRDVHSYSIYMDIMRKCDKPWKAVKLYKEMKKKGILLDVVAYNTVIHAIGLSEGVDESVRLYREMMEFGCKPNVGTYNTLVKLFCDGGRVRHAYSLLNQMREKGCPPDVITYHSFFRCLNKPKEILILFDRMVESGVRPRMDTYVMLIKKFGRWGFLRPVFIIWKKMEEHGCSPSEFAYNALIDALVQKGMVDMARKYEGEMLARGHSAKPRKELCTKPESNESDDVCG</sequence>
<proteinExistence type="inferred from homology"/>
<dbReference type="Gene3D" id="1.25.40.10">
    <property type="entry name" value="Tetratricopeptide repeat domain"/>
    <property type="match status" value="3"/>
</dbReference>
<dbReference type="AlphaFoldDB" id="A0AAP0HT73"/>
<evidence type="ECO:0000256" key="2">
    <source>
        <dbReference type="ARBA" id="ARBA00022737"/>
    </source>
</evidence>
<organism evidence="4 5">
    <name type="scientific">Stephania cephalantha</name>
    <dbReference type="NCBI Taxonomy" id="152367"/>
    <lineage>
        <taxon>Eukaryota</taxon>
        <taxon>Viridiplantae</taxon>
        <taxon>Streptophyta</taxon>
        <taxon>Embryophyta</taxon>
        <taxon>Tracheophyta</taxon>
        <taxon>Spermatophyta</taxon>
        <taxon>Magnoliopsida</taxon>
        <taxon>Ranunculales</taxon>
        <taxon>Menispermaceae</taxon>
        <taxon>Menispermoideae</taxon>
        <taxon>Cissampelideae</taxon>
        <taxon>Stephania</taxon>
    </lineage>
</organism>
<evidence type="ECO:0008006" key="6">
    <source>
        <dbReference type="Google" id="ProtNLM"/>
    </source>
</evidence>
<protein>
    <recommendedName>
        <fullName evidence="6">Pentatricopeptide repeat-containing protein</fullName>
    </recommendedName>
</protein>
<dbReference type="Proteomes" id="UP001419268">
    <property type="component" value="Unassembled WGS sequence"/>
</dbReference>
<dbReference type="Pfam" id="PF13041">
    <property type="entry name" value="PPR_2"/>
    <property type="match status" value="3"/>
</dbReference>
<dbReference type="EMBL" id="JBBNAG010000010">
    <property type="protein sequence ID" value="KAK9100468.1"/>
    <property type="molecule type" value="Genomic_DNA"/>
</dbReference>
<dbReference type="Pfam" id="PF13812">
    <property type="entry name" value="PPR_3"/>
    <property type="match status" value="1"/>
</dbReference>
<evidence type="ECO:0000256" key="3">
    <source>
        <dbReference type="PROSITE-ProRule" id="PRU00708"/>
    </source>
</evidence>
<dbReference type="InterPro" id="IPR011990">
    <property type="entry name" value="TPR-like_helical_dom_sf"/>
</dbReference>
<gene>
    <name evidence="4" type="ORF">Scep_023898</name>
</gene>
<feature type="repeat" description="PPR" evidence="3">
    <location>
        <begin position="417"/>
        <end position="451"/>
    </location>
</feature>
<comment type="caution">
    <text evidence="4">The sequence shown here is derived from an EMBL/GenBank/DDBJ whole genome shotgun (WGS) entry which is preliminary data.</text>
</comment>
<dbReference type="NCBIfam" id="TIGR00756">
    <property type="entry name" value="PPR"/>
    <property type="match status" value="5"/>
</dbReference>
<feature type="repeat" description="PPR" evidence="3">
    <location>
        <begin position="315"/>
        <end position="349"/>
    </location>
</feature>
<keyword evidence="2" id="KW-0677">Repeat</keyword>